<keyword evidence="1" id="KW-0472">Membrane</keyword>
<dbReference type="EMBL" id="CP039543">
    <property type="protein sequence ID" value="QJT11154.1"/>
    <property type="molecule type" value="Genomic_DNA"/>
</dbReference>
<evidence type="ECO:0000256" key="1">
    <source>
        <dbReference type="SAM" id="Phobius"/>
    </source>
</evidence>
<keyword evidence="1" id="KW-0812">Transmembrane</keyword>
<evidence type="ECO:0000313" key="5">
    <source>
        <dbReference type="Proteomes" id="UP000503251"/>
    </source>
</evidence>
<accession>A0A6P1ZF49</accession>
<evidence type="ECO:0000313" key="3">
    <source>
        <dbReference type="EMBL" id="TVM31249.1"/>
    </source>
</evidence>
<protein>
    <submittedName>
        <fullName evidence="3">Uncharacterized protein</fullName>
    </submittedName>
</protein>
<reference evidence="2 5" key="2">
    <citation type="submission" date="2019-04" db="EMBL/GenBank/DDBJ databases">
        <title>Isolation and culture of sulfate reducing bacteria from the cold seep of the South China Sea.</title>
        <authorList>
            <person name="Sun C."/>
            <person name="Liu R."/>
        </authorList>
    </citation>
    <scope>NUCLEOTIDE SEQUENCE [LARGE SCALE GENOMIC DNA]</scope>
    <source>
        <strain evidence="2 5">CS1</strain>
    </source>
</reference>
<gene>
    <name evidence="3" type="ORF">DQK91_19255</name>
    <name evidence="2" type="ORF">E8L03_20560</name>
</gene>
<organism evidence="3 4">
    <name type="scientific">Oceanidesulfovibrio marinus</name>
    <dbReference type="NCBI Taxonomy" id="370038"/>
    <lineage>
        <taxon>Bacteria</taxon>
        <taxon>Pseudomonadati</taxon>
        <taxon>Thermodesulfobacteriota</taxon>
        <taxon>Desulfovibrionia</taxon>
        <taxon>Desulfovibrionales</taxon>
        <taxon>Desulfovibrionaceae</taxon>
        <taxon>Oceanidesulfovibrio</taxon>
    </lineage>
</organism>
<keyword evidence="1" id="KW-1133">Transmembrane helix</keyword>
<reference evidence="3 4" key="1">
    <citation type="submission" date="2018-06" db="EMBL/GenBank/DDBJ databases">
        <title>Complete genome of Desulfovibrio marinus P48SEP.</title>
        <authorList>
            <person name="Crispim J.S."/>
            <person name="Vidigal P.M.P."/>
            <person name="Silva L.C.F."/>
            <person name="Araujo L.C."/>
            <person name="Laguardia C.N."/>
            <person name="Dias R.S."/>
            <person name="Sousa M.P."/>
            <person name="Paula S.O."/>
            <person name="Silva C."/>
        </authorList>
    </citation>
    <scope>NUCLEOTIDE SEQUENCE [LARGE SCALE GENOMIC DNA]</scope>
    <source>
        <strain evidence="3 4">P48SEP</strain>
    </source>
</reference>
<sequence>MEPKDVESLSRKIDEVKEETDYQLQAFFEETRTLIQTTKKRYNRIIYVLILLILFELYSTWKISSIQDYAMLMAQHVTNLYENLIQLLMNIK</sequence>
<dbReference type="Proteomes" id="UP000434052">
    <property type="component" value="Unassembled WGS sequence"/>
</dbReference>
<evidence type="ECO:0000313" key="2">
    <source>
        <dbReference type="EMBL" id="QJT11154.1"/>
    </source>
</evidence>
<name>A0A6P1ZF49_9BACT</name>
<dbReference type="EMBL" id="QMIF01000017">
    <property type="protein sequence ID" value="TVM31249.1"/>
    <property type="molecule type" value="Genomic_DNA"/>
</dbReference>
<dbReference type="AlphaFoldDB" id="A0A6P1ZF49"/>
<keyword evidence="5" id="KW-1185">Reference proteome</keyword>
<dbReference type="Proteomes" id="UP000503251">
    <property type="component" value="Chromosome"/>
</dbReference>
<dbReference type="OrthoDB" id="5459213at2"/>
<feature type="transmembrane region" description="Helical" evidence="1">
    <location>
        <begin position="42"/>
        <end position="61"/>
    </location>
</feature>
<proteinExistence type="predicted"/>
<dbReference type="RefSeq" id="WP_144307035.1">
    <property type="nucleotide sequence ID" value="NZ_CP039543.1"/>
</dbReference>
<evidence type="ECO:0000313" key="4">
    <source>
        <dbReference type="Proteomes" id="UP000434052"/>
    </source>
</evidence>